<evidence type="ECO:0000313" key="4">
    <source>
        <dbReference type="Proteomes" id="UP001373714"/>
    </source>
</evidence>
<evidence type="ECO:0000313" key="3">
    <source>
        <dbReference type="EMBL" id="KAK6329831.1"/>
    </source>
</evidence>
<dbReference type="AlphaFoldDB" id="A0AAV9TX02"/>
<dbReference type="PANTHER" id="PTHR24123">
    <property type="entry name" value="ANKYRIN REPEAT-CONTAINING"/>
    <property type="match status" value="1"/>
</dbReference>
<comment type="caution">
    <text evidence="3">The sequence shown here is derived from an EMBL/GenBank/DDBJ whole genome shotgun (WGS) entry which is preliminary data.</text>
</comment>
<keyword evidence="2" id="KW-0040">ANK repeat</keyword>
<evidence type="ECO:0008006" key="5">
    <source>
        <dbReference type="Google" id="ProtNLM"/>
    </source>
</evidence>
<name>A0AAV9TX02_9PEZI</name>
<protein>
    <recommendedName>
        <fullName evidence="5">Ankyrin</fullName>
    </recommendedName>
</protein>
<dbReference type="Gene3D" id="1.25.40.20">
    <property type="entry name" value="Ankyrin repeat-containing domain"/>
    <property type="match status" value="1"/>
</dbReference>
<sequence length="243" mass="26808">MLESGADITLKDIHGSCAISRAHTPEVPEPLPEYCPPSHLNNMTKPRDKSILLGSLTEGQSGVRRMDAYEETQNIRFASLLIDAGADINLGTVYGASPLSYMVRWDYPTTTKFLLDSGSDVNSVCKNGRTVVMETVQYDARASLAVILSEPRDFDFALKDRGSWNMLHYLAWFGSIDMLKLFEAVDVAGTDADSGVIIADSKTCEGHTPMDLAIDRLEGGWYLDRVGEEVDNDEFYDAIETPV</sequence>
<proteinExistence type="predicted"/>
<evidence type="ECO:0000256" key="2">
    <source>
        <dbReference type="ARBA" id="ARBA00023043"/>
    </source>
</evidence>
<dbReference type="Proteomes" id="UP001373714">
    <property type="component" value="Unassembled WGS sequence"/>
</dbReference>
<dbReference type="InterPro" id="IPR036770">
    <property type="entry name" value="Ankyrin_rpt-contain_sf"/>
</dbReference>
<keyword evidence="4" id="KW-1185">Reference proteome</keyword>
<dbReference type="PANTHER" id="PTHR24123:SF33">
    <property type="entry name" value="PROTEIN HOS4"/>
    <property type="match status" value="1"/>
</dbReference>
<dbReference type="SMART" id="SM00248">
    <property type="entry name" value="ANK"/>
    <property type="match status" value="4"/>
</dbReference>
<dbReference type="InterPro" id="IPR051165">
    <property type="entry name" value="Multifunctional_ANK_Repeat"/>
</dbReference>
<accession>A0AAV9TX02</accession>
<keyword evidence="1" id="KW-0677">Repeat</keyword>
<dbReference type="InterPro" id="IPR002110">
    <property type="entry name" value="Ankyrin_rpt"/>
</dbReference>
<evidence type="ECO:0000256" key="1">
    <source>
        <dbReference type="ARBA" id="ARBA00022737"/>
    </source>
</evidence>
<dbReference type="SUPFAM" id="SSF48403">
    <property type="entry name" value="Ankyrin repeat"/>
    <property type="match status" value="1"/>
</dbReference>
<gene>
    <name evidence="3" type="ORF">TWF730_006127</name>
</gene>
<organism evidence="3 4">
    <name type="scientific">Orbilia blumenaviensis</name>
    <dbReference type="NCBI Taxonomy" id="1796055"/>
    <lineage>
        <taxon>Eukaryota</taxon>
        <taxon>Fungi</taxon>
        <taxon>Dikarya</taxon>
        <taxon>Ascomycota</taxon>
        <taxon>Pezizomycotina</taxon>
        <taxon>Orbiliomycetes</taxon>
        <taxon>Orbiliales</taxon>
        <taxon>Orbiliaceae</taxon>
        <taxon>Orbilia</taxon>
    </lineage>
</organism>
<reference evidence="3 4" key="1">
    <citation type="submission" date="2019-10" db="EMBL/GenBank/DDBJ databases">
        <authorList>
            <person name="Palmer J.M."/>
        </authorList>
    </citation>
    <scope>NUCLEOTIDE SEQUENCE [LARGE SCALE GENOMIC DNA]</scope>
    <source>
        <strain evidence="3 4">TWF730</strain>
    </source>
</reference>
<dbReference type="EMBL" id="JAVHNS010000020">
    <property type="protein sequence ID" value="KAK6329831.1"/>
    <property type="molecule type" value="Genomic_DNA"/>
</dbReference>